<protein>
    <recommendedName>
        <fullName evidence="4">Lipoprotein</fullName>
    </recommendedName>
</protein>
<organism evidence="2 3">
    <name type="scientific">Streptomyces indiaensis</name>
    <dbReference type="NCBI Taxonomy" id="284033"/>
    <lineage>
        <taxon>Bacteria</taxon>
        <taxon>Bacillati</taxon>
        <taxon>Actinomycetota</taxon>
        <taxon>Actinomycetes</taxon>
        <taxon>Kitasatosporales</taxon>
        <taxon>Streptomycetaceae</taxon>
        <taxon>Streptomyces</taxon>
    </lineage>
</organism>
<keyword evidence="1" id="KW-1133">Transmembrane helix</keyword>
<keyword evidence="3" id="KW-1185">Reference proteome</keyword>
<evidence type="ECO:0000313" key="3">
    <source>
        <dbReference type="Proteomes" id="UP001501474"/>
    </source>
</evidence>
<dbReference type="PROSITE" id="PS51257">
    <property type="entry name" value="PROKAR_LIPOPROTEIN"/>
    <property type="match status" value="1"/>
</dbReference>
<reference evidence="3" key="1">
    <citation type="journal article" date="2019" name="Int. J. Syst. Evol. Microbiol.">
        <title>The Global Catalogue of Microorganisms (GCM) 10K type strain sequencing project: providing services to taxonomists for standard genome sequencing and annotation.</title>
        <authorList>
            <consortium name="The Broad Institute Genomics Platform"/>
            <consortium name="The Broad Institute Genome Sequencing Center for Infectious Disease"/>
            <person name="Wu L."/>
            <person name="Ma J."/>
        </authorList>
    </citation>
    <scope>NUCLEOTIDE SEQUENCE [LARGE SCALE GENOMIC DNA]</scope>
    <source>
        <strain evidence="3">JCM 3053</strain>
    </source>
</reference>
<dbReference type="RefSeq" id="WP_234845502.1">
    <property type="nucleotide sequence ID" value="NZ_JAKEIO010000013.1"/>
</dbReference>
<name>A0ABP5QM19_9ACTN</name>
<evidence type="ECO:0000256" key="1">
    <source>
        <dbReference type="SAM" id="Phobius"/>
    </source>
</evidence>
<dbReference type="Proteomes" id="UP001501474">
    <property type="component" value="Unassembled WGS sequence"/>
</dbReference>
<evidence type="ECO:0000313" key="2">
    <source>
        <dbReference type="EMBL" id="GAA2239960.1"/>
    </source>
</evidence>
<feature type="transmembrane region" description="Helical" evidence="1">
    <location>
        <begin position="7"/>
        <end position="29"/>
    </location>
</feature>
<proteinExistence type="predicted"/>
<accession>A0ABP5QM19</accession>
<keyword evidence="1" id="KW-0812">Transmembrane</keyword>
<keyword evidence="1" id="KW-0472">Membrane</keyword>
<dbReference type="EMBL" id="BAAART010000082">
    <property type="protein sequence ID" value="GAA2239960.1"/>
    <property type="molecule type" value="Genomic_DNA"/>
</dbReference>
<feature type="transmembrane region" description="Helical" evidence="1">
    <location>
        <begin position="35"/>
        <end position="55"/>
    </location>
</feature>
<evidence type="ECO:0008006" key="4">
    <source>
        <dbReference type="Google" id="ProtNLM"/>
    </source>
</evidence>
<gene>
    <name evidence="2" type="ORF">GCM10010104_39110</name>
</gene>
<sequence length="61" mass="6011">MSDAIRGVRIFSAIAVLSGIGACIAGTLTGDTVPVVLGVTAAACGVILAVFASLAHRKTRA</sequence>
<comment type="caution">
    <text evidence="2">The sequence shown here is derived from an EMBL/GenBank/DDBJ whole genome shotgun (WGS) entry which is preliminary data.</text>
</comment>